<reference evidence="1 2" key="1">
    <citation type="submission" date="2024-08" db="EMBL/GenBank/DDBJ databases">
        <authorList>
            <person name="Cucini C."/>
            <person name="Frati F."/>
        </authorList>
    </citation>
    <scope>NUCLEOTIDE SEQUENCE [LARGE SCALE GENOMIC DNA]</scope>
</reference>
<protein>
    <submittedName>
        <fullName evidence="1">Uncharacterized protein</fullName>
    </submittedName>
</protein>
<comment type="caution">
    <text evidence="1">The sequence shown here is derived from an EMBL/GenBank/DDBJ whole genome shotgun (WGS) entry which is preliminary data.</text>
</comment>
<proteinExistence type="predicted"/>
<dbReference type="EMBL" id="CAXLJM020000001">
    <property type="protein sequence ID" value="CAL8068046.1"/>
    <property type="molecule type" value="Genomic_DNA"/>
</dbReference>
<keyword evidence="2" id="KW-1185">Reference proteome</keyword>
<sequence length="98" mass="11000">MRATVGGRKASQAGIGEVELPLEEGVSKVSPVPQRLTMLLPRPKRKKQISSRKTIEKMNFRRTSVVSIFEPEWRAEANGYLVRILPPPPPIANRKTPK</sequence>
<name>A0ABP1PHL3_9HEXA</name>
<evidence type="ECO:0000313" key="1">
    <source>
        <dbReference type="EMBL" id="CAL8068046.1"/>
    </source>
</evidence>
<evidence type="ECO:0000313" key="2">
    <source>
        <dbReference type="Proteomes" id="UP001642540"/>
    </source>
</evidence>
<dbReference type="Proteomes" id="UP001642540">
    <property type="component" value="Unassembled WGS sequence"/>
</dbReference>
<organism evidence="1 2">
    <name type="scientific">Orchesella dallaii</name>
    <dbReference type="NCBI Taxonomy" id="48710"/>
    <lineage>
        <taxon>Eukaryota</taxon>
        <taxon>Metazoa</taxon>
        <taxon>Ecdysozoa</taxon>
        <taxon>Arthropoda</taxon>
        <taxon>Hexapoda</taxon>
        <taxon>Collembola</taxon>
        <taxon>Entomobryomorpha</taxon>
        <taxon>Entomobryoidea</taxon>
        <taxon>Orchesellidae</taxon>
        <taxon>Orchesellinae</taxon>
        <taxon>Orchesella</taxon>
    </lineage>
</organism>
<accession>A0ABP1PHL3</accession>
<gene>
    <name evidence="1" type="ORF">ODALV1_LOCUS84</name>
</gene>